<dbReference type="AlphaFoldDB" id="A0A291TB32"/>
<reference evidence="2 3" key="1">
    <citation type="submission" date="2017-10" db="EMBL/GenBank/DDBJ databases">
        <title>Complete Genome Sequence of Faecalibacterium prausnitzii isolated from the gut of healthy adult Indian.</title>
        <authorList>
            <person name="Bag S."/>
            <person name="Ghosh T.S."/>
            <person name="Das B."/>
        </authorList>
    </citation>
    <scope>NUCLEOTIDE SEQUENCE [LARGE SCALE GENOMIC DNA]</scope>
    <source>
        <strain evidence="2 3">Indica</strain>
    </source>
</reference>
<dbReference type="Proteomes" id="UP000223709">
    <property type="component" value="Chromosome"/>
</dbReference>
<feature type="region of interest" description="Disordered" evidence="1">
    <location>
        <begin position="45"/>
        <end position="77"/>
    </location>
</feature>
<evidence type="ECO:0000313" key="3">
    <source>
        <dbReference type="Proteomes" id="UP000223709"/>
    </source>
</evidence>
<dbReference type="SUPFAM" id="SSF46689">
    <property type="entry name" value="Homeodomain-like"/>
    <property type="match status" value="1"/>
</dbReference>
<sequence>MSRKYTKIKELEPQILAMRAEGKTCREIAKSLGLEKKQIVNWVTRHNHEQARKEAGSLPKKKGRPRKNAEPTSPEEIVRERAYEIKRLKMENELLRDFLQSVGRK</sequence>
<dbReference type="EMBL" id="CP023819">
    <property type="protein sequence ID" value="ATL90309.1"/>
    <property type="molecule type" value="Genomic_DNA"/>
</dbReference>
<dbReference type="Pfam" id="PF13551">
    <property type="entry name" value="HTH_29"/>
    <property type="match status" value="1"/>
</dbReference>
<organism evidence="2 3">
    <name type="scientific">Faecalibacterium prausnitzii</name>
    <dbReference type="NCBI Taxonomy" id="853"/>
    <lineage>
        <taxon>Bacteria</taxon>
        <taxon>Bacillati</taxon>
        <taxon>Bacillota</taxon>
        <taxon>Clostridia</taxon>
        <taxon>Eubacteriales</taxon>
        <taxon>Oscillospiraceae</taxon>
        <taxon>Faecalibacterium</taxon>
    </lineage>
</organism>
<dbReference type="Gene3D" id="1.10.10.60">
    <property type="entry name" value="Homeodomain-like"/>
    <property type="match status" value="1"/>
</dbReference>
<protein>
    <submittedName>
        <fullName evidence="2">Imidazolonepropionase</fullName>
    </submittedName>
</protein>
<proteinExistence type="predicted"/>
<evidence type="ECO:0000313" key="2">
    <source>
        <dbReference type="EMBL" id="ATL90309.1"/>
    </source>
</evidence>
<gene>
    <name evidence="2" type="ORF">CRH10_08390</name>
</gene>
<feature type="compositionally biased region" description="Basic and acidic residues" evidence="1">
    <location>
        <begin position="46"/>
        <end position="55"/>
    </location>
</feature>
<dbReference type="InterPro" id="IPR009057">
    <property type="entry name" value="Homeodomain-like_sf"/>
</dbReference>
<name>A0A291TB32_9FIRM</name>
<evidence type="ECO:0000256" key="1">
    <source>
        <dbReference type="SAM" id="MobiDB-lite"/>
    </source>
</evidence>
<accession>A0A291TB32</accession>
<dbReference type="RefSeq" id="WP_098924101.1">
    <property type="nucleotide sequence ID" value="NZ_CP023819.1"/>
</dbReference>